<evidence type="ECO:0000256" key="1">
    <source>
        <dbReference type="SAM" id="Phobius"/>
    </source>
</evidence>
<comment type="caution">
    <text evidence="2">The sequence shown here is derived from an EMBL/GenBank/DDBJ whole genome shotgun (WGS) entry which is preliminary data.</text>
</comment>
<feature type="non-terminal residue" evidence="2">
    <location>
        <position position="1"/>
    </location>
</feature>
<feature type="transmembrane region" description="Helical" evidence="1">
    <location>
        <begin position="169"/>
        <end position="192"/>
    </location>
</feature>
<gene>
    <name evidence="2" type="ORF">D6D28_00091</name>
</gene>
<dbReference type="AlphaFoldDB" id="A0A4S9L2C4"/>
<keyword evidence="1" id="KW-1133">Transmembrane helix</keyword>
<proteinExistence type="predicted"/>
<evidence type="ECO:0000313" key="2">
    <source>
        <dbReference type="EMBL" id="THV77742.1"/>
    </source>
</evidence>
<evidence type="ECO:0000313" key="3">
    <source>
        <dbReference type="Proteomes" id="UP000304951"/>
    </source>
</evidence>
<accession>A0A4S9L2C4</accession>
<keyword evidence="1" id="KW-0812">Transmembrane</keyword>
<dbReference type="Proteomes" id="UP000304951">
    <property type="component" value="Unassembled WGS sequence"/>
</dbReference>
<dbReference type="EMBL" id="QZAF01000002">
    <property type="protein sequence ID" value="THV77742.1"/>
    <property type="molecule type" value="Genomic_DNA"/>
</dbReference>
<name>A0A4S9L2C4_AURPU</name>
<keyword evidence="1" id="KW-0472">Membrane</keyword>
<protein>
    <submittedName>
        <fullName evidence="2">Uncharacterized protein</fullName>
    </submittedName>
</protein>
<reference evidence="2 3" key="1">
    <citation type="submission" date="2018-10" db="EMBL/GenBank/DDBJ databases">
        <title>Fifty Aureobasidium pullulans genomes reveal a recombining polyextremotolerant generalist.</title>
        <authorList>
            <person name="Gostincar C."/>
            <person name="Turk M."/>
            <person name="Zajc J."/>
            <person name="Gunde-Cimerman N."/>
        </authorList>
    </citation>
    <scope>NUCLEOTIDE SEQUENCE [LARGE SCALE GENOMIC DNA]</scope>
    <source>
        <strain evidence="2 3">EXF-11900</strain>
    </source>
</reference>
<sequence length="233" mass="25835">ICLLSRTTDESLAIYRTWKVALSRAGTRIKDHCTLPRYGADIGPPPLKTLQIPNQRPSLADEASHHMCPTRNHLPPLLRSLGGRHQLWLGSWKLLLCHNLVALGHREYSRKSVYGSGENQSTVYSTQLRRTSLRDIATKCGDTTVSRGHRVICVATKASRRRCCGNLQGVATILLAPALCSLPLYTIFFVTLSAATFPLSGRQGDALGVVVGKLTKKSYVQQRLSNTWTRPKY</sequence>
<organism evidence="2 3">
    <name type="scientific">Aureobasidium pullulans</name>
    <name type="common">Black yeast</name>
    <name type="synonym">Pullularia pullulans</name>
    <dbReference type="NCBI Taxonomy" id="5580"/>
    <lineage>
        <taxon>Eukaryota</taxon>
        <taxon>Fungi</taxon>
        <taxon>Dikarya</taxon>
        <taxon>Ascomycota</taxon>
        <taxon>Pezizomycotina</taxon>
        <taxon>Dothideomycetes</taxon>
        <taxon>Dothideomycetidae</taxon>
        <taxon>Dothideales</taxon>
        <taxon>Saccotheciaceae</taxon>
        <taxon>Aureobasidium</taxon>
    </lineage>
</organism>